<dbReference type="EMBL" id="UINC01083990">
    <property type="protein sequence ID" value="SVC30221.1"/>
    <property type="molecule type" value="Genomic_DNA"/>
</dbReference>
<dbReference type="PANTHER" id="PTHR11910">
    <property type="entry name" value="ATP SYNTHASE DELTA CHAIN"/>
    <property type="match status" value="1"/>
</dbReference>
<dbReference type="InterPro" id="IPR026015">
    <property type="entry name" value="ATP_synth_OSCP/delta_N_sf"/>
</dbReference>
<dbReference type="HAMAP" id="MF_01416">
    <property type="entry name" value="ATP_synth_delta_bact"/>
    <property type="match status" value="1"/>
</dbReference>
<dbReference type="SUPFAM" id="SSF47928">
    <property type="entry name" value="N-terminal domain of the delta subunit of the F1F0-ATP synthase"/>
    <property type="match status" value="1"/>
</dbReference>
<reference evidence="7" key="1">
    <citation type="submission" date="2018-05" db="EMBL/GenBank/DDBJ databases">
        <authorList>
            <person name="Lanie J.A."/>
            <person name="Ng W.-L."/>
            <person name="Kazmierczak K.M."/>
            <person name="Andrzejewski T.M."/>
            <person name="Davidsen T.M."/>
            <person name="Wayne K.J."/>
            <person name="Tettelin H."/>
            <person name="Glass J.I."/>
            <person name="Rusch D."/>
            <person name="Podicherti R."/>
            <person name="Tsui H.-C.T."/>
            <person name="Winkler M.E."/>
        </authorList>
    </citation>
    <scope>NUCLEOTIDE SEQUENCE</scope>
</reference>
<proteinExistence type="inferred from homology"/>
<evidence type="ECO:0000256" key="4">
    <source>
        <dbReference type="ARBA" id="ARBA00023065"/>
    </source>
</evidence>
<dbReference type="PRINTS" id="PR00125">
    <property type="entry name" value="ATPASEDELTA"/>
</dbReference>
<keyword evidence="4" id="KW-0406">Ion transport</keyword>
<dbReference type="AlphaFoldDB" id="A0A382L5R8"/>
<evidence type="ECO:0000313" key="7">
    <source>
        <dbReference type="EMBL" id="SVC30221.1"/>
    </source>
</evidence>
<gene>
    <name evidence="7" type="ORF">METZ01_LOCUS283075</name>
</gene>
<name>A0A382L5R8_9ZZZZ</name>
<evidence type="ECO:0000256" key="2">
    <source>
        <dbReference type="ARBA" id="ARBA00022448"/>
    </source>
</evidence>
<dbReference type="GO" id="GO:0046933">
    <property type="term" value="F:proton-transporting ATP synthase activity, rotational mechanism"/>
    <property type="evidence" value="ECO:0007669"/>
    <property type="project" value="InterPro"/>
</dbReference>
<accession>A0A382L5R8</accession>
<dbReference type="NCBIfam" id="TIGR01145">
    <property type="entry name" value="ATP_synt_delta"/>
    <property type="match status" value="1"/>
</dbReference>
<comment type="subcellular location">
    <subcellularLocation>
        <location evidence="1">Membrane</location>
    </subcellularLocation>
</comment>
<evidence type="ECO:0000256" key="1">
    <source>
        <dbReference type="ARBA" id="ARBA00004370"/>
    </source>
</evidence>
<evidence type="ECO:0000256" key="3">
    <source>
        <dbReference type="ARBA" id="ARBA00022781"/>
    </source>
</evidence>
<keyword evidence="6" id="KW-0066">ATP synthesis</keyword>
<keyword evidence="3" id="KW-0375">Hydrogen ion transport</keyword>
<dbReference type="Gene3D" id="1.10.520.20">
    <property type="entry name" value="N-terminal domain of the delta subunit of the F1F0-ATP synthase"/>
    <property type="match status" value="1"/>
</dbReference>
<dbReference type="GO" id="GO:0016020">
    <property type="term" value="C:membrane"/>
    <property type="evidence" value="ECO:0007669"/>
    <property type="project" value="UniProtKB-SubCell"/>
</dbReference>
<evidence type="ECO:0000256" key="6">
    <source>
        <dbReference type="ARBA" id="ARBA00023310"/>
    </source>
</evidence>
<keyword evidence="5" id="KW-0472">Membrane</keyword>
<organism evidence="7">
    <name type="scientific">marine metagenome</name>
    <dbReference type="NCBI Taxonomy" id="408172"/>
    <lineage>
        <taxon>unclassified sequences</taxon>
        <taxon>metagenomes</taxon>
        <taxon>ecological metagenomes</taxon>
    </lineage>
</organism>
<protein>
    <recommendedName>
        <fullName evidence="8">ATP synthase subunit delta</fullName>
    </recommendedName>
</protein>
<sequence>MVKKYTGALYNIAVQQEDVKEVIGRLNYMRAVLKVVPEFSQLLITRRVSAKNKLAILTNVLGDKISTLEKDLISHLLEDGHFLLLVDIVKRFEYLVETDSSVIKVRITSHRQLGQEEIQRISSKIDDQLSKRGDVQTEIDPSLLGGIKLRVGNTLIDSSVSSRLHKLRDALVQV</sequence>
<keyword evidence="2" id="KW-0813">Transport</keyword>
<dbReference type="Pfam" id="PF00213">
    <property type="entry name" value="OSCP"/>
    <property type="match status" value="1"/>
</dbReference>
<dbReference type="InterPro" id="IPR000711">
    <property type="entry name" value="ATPase_OSCP/dsu"/>
</dbReference>
<evidence type="ECO:0000256" key="5">
    <source>
        <dbReference type="ARBA" id="ARBA00023136"/>
    </source>
</evidence>
<evidence type="ECO:0008006" key="8">
    <source>
        <dbReference type="Google" id="ProtNLM"/>
    </source>
</evidence>